<keyword evidence="3" id="KW-1185">Reference proteome</keyword>
<dbReference type="AlphaFoldDB" id="A0AAN7P095"/>
<sequence>MCSNDYYASVGSMFYTIIQIIIHYSICGWLLKFYKCEYVFDEKRYFKYFLYLTYFYNKDCKSNATFEEVASPDINSYQSFLNYHDLSAISWPNSSNVALRTYNICSNHITFNTLWLITSINLLIGAFCNSNGSWAAILYFPWVIITLIILIYDIITTAWFASDISRTYGLRKWFEFIGGKEDPTILKMDLIYPPINTAMPSIFLVVVFGRIFILWFVNLCIFFRLLQASVNAYRETGESGILYCIPA</sequence>
<evidence type="ECO:0000256" key="1">
    <source>
        <dbReference type="SAM" id="Phobius"/>
    </source>
</evidence>
<keyword evidence="1" id="KW-1133">Transmembrane helix</keyword>
<evidence type="ECO:0000313" key="3">
    <source>
        <dbReference type="Proteomes" id="UP001353858"/>
    </source>
</evidence>
<protein>
    <submittedName>
        <fullName evidence="2">Uncharacterized protein</fullName>
    </submittedName>
</protein>
<keyword evidence="1" id="KW-0472">Membrane</keyword>
<name>A0AAN7P095_9COLE</name>
<feature type="transmembrane region" description="Helical" evidence="1">
    <location>
        <begin position="109"/>
        <end position="127"/>
    </location>
</feature>
<comment type="caution">
    <text evidence="2">The sequence shown here is derived from an EMBL/GenBank/DDBJ whole genome shotgun (WGS) entry which is preliminary data.</text>
</comment>
<gene>
    <name evidence="2" type="ORF">RN001_009971</name>
</gene>
<evidence type="ECO:0000313" key="2">
    <source>
        <dbReference type="EMBL" id="KAK4877465.1"/>
    </source>
</evidence>
<accession>A0AAN7P095</accession>
<dbReference type="Proteomes" id="UP001353858">
    <property type="component" value="Unassembled WGS sequence"/>
</dbReference>
<feature type="transmembrane region" description="Helical" evidence="1">
    <location>
        <begin position="202"/>
        <end position="226"/>
    </location>
</feature>
<dbReference type="EMBL" id="JARPUR010000004">
    <property type="protein sequence ID" value="KAK4877465.1"/>
    <property type="molecule type" value="Genomic_DNA"/>
</dbReference>
<reference evidence="3" key="1">
    <citation type="submission" date="2023-01" db="EMBL/GenBank/DDBJ databases">
        <title>Key to firefly adult light organ development and bioluminescence: homeobox transcription factors regulate luciferase expression and transportation to peroxisome.</title>
        <authorList>
            <person name="Fu X."/>
        </authorList>
    </citation>
    <scope>NUCLEOTIDE SEQUENCE [LARGE SCALE GENOMIC DNA]</scope>
</reference>
<feature type="transmembrane region" description="Helical" evidence="1">
    <location>
        <begin position="12"/>
        <end position="34"/>
    </location>
</feature>
<feature type="transmembrane region" description="Helical" evidence="1">
    <location>
        <begin position="139"/>
        <end position="161"/>
    </location>
</feature>
<keyword evidence="1" id="KW-0812">Transmembrane</keyword>
<organism evidence="2 3">
    <name type="scientific">Aquatica leii</name>
    <dbReference type="NCBI Taxonomy" id="1421715"/>
    <lineage>
        <taxon>Eukaryota</taxon>
        <taxon>Metazoa</taxon>
        <taxon>Ecdysozoa</taxon>
        <taxon>Arthropoda</taxon>
        <taxon>Hexapoda</taxon>
        <taxon>Insecta</taxon>
        <taxon>Pterygota</taxon>
        <taxon>Neoptera</taxon>
        <taxon>Endopterygota</taxon>
        <taxon>Coleoptera</taxon>
        <taxon>Polyphaga</taxon>
        <taxon>Elateriformia</taxon>
        <taxon>Elateroidea</taxon>
        <taxon>Lampyridae</taxon>
        <taxon>Luciolinae</taxon>
        <taxon>Aquatica</taxon>
    </lineage>
</organism>
<proteinExistence type="predicted"/>